<dbReference type="Gene3D" id="2.102.10.10">
    <property type="entry name" value="Rieske [2Fe-2S] iron-sulphur domain"/>
    <property type="match status" value="1"/>
</dbReference>
<dbReference type="Proteomes" id="UP000799770">
    <property type="component" value="Unassembled WGS sequence"/>
</dbReference>
<dbReference type="InterPro" id="IPR045854">
    <property type="entry name" value="NO2/SO3_Rdtase_4Fe4S_sf"/>
</dbReference>
<evidence type="ECO:0000256" key="3">
    <source>
        <dbReference type="ARBA" id="ARBA00001974"/>
    </source>
</evidence>
<keyword evidence="24" id="KW-1185">Reference proteome</keyword>
<evidence type="ECO:0000256" key="4">
    <source>
        <dbReference type="ARBA" id="ARBA00005096"/>
    </source>
</evidence>
<organism evidence="23 24">
    <name type="scientific">Lophiotrema nucula</name>
    <dbReference type="NCBI Taxonomy" id="690887"/>
    <lineage>
        <taxon>Eukaryota</taxon>
        <taxon>Fungi</taxon>
        <taxon>Dikarya</taxon>
        <taxon>Ascomycota</taxon>
        <taxon>Pezizomycotina</taxon>
        <taxon>Dothideomycetes</taxon>
        <taxon>Pleosporomycetidae</taxon>
        <taxon>Pleosporales</taxon>
        <taxon>Lophiotremataceae</taxon>
        <taxon>Lophiotrema</taxon>
    </lineage>
</organism>
<feature type="region of interest" description="Disordered" evidence="21">
    <location>
        <begin position="1"/>
        <end position="43"/>
    </location>
</feature>
<dbReference type="SUPFAM" id="SSF55124">
    <property type="entry name" value="Nitrite/Sulfite reductase N-terminal domain-like"/>
    <property type="match status" value="1"/>
</dbReference>
<dbReference type="FunFam" id="1.10.10.1100:FF:000002">
    <property type="entry name" value="Nitrite reductase large subunit"/>
    <property type="match status" value="1"/>
</dbReference>
<feature type="domain" description="Rieske" evidence="22">
    <location>
        <begin position="970"/>
        <end position="1074"/>
    </location>
</feature>
<evidence type="ECO:0000256" key="7">
    <source>
        <dbReference type="ARBA" id="ARBA00022617"/>
    </source>
</evidence>
<dbReference type="UniPathway" id="UPA00653"/>
<gene>
    <name evidence="23" type="ORF">BDV96DRAFT_640334</name>
</gene>
<comment type="cofactor">
    <cofactor evidence="1">
        <name>siroheme</name>
        <dbReference type="ChEBI" id="CHEBI:60052"/>
    </cofactor>
</comment>
<dbReference type="InterPro" id="IPR017941">
    <property type="entry name" value="Rieske_2Fe-2S"/>
</dbReference>
<dbReference type="PRINTS" id="PR00397">
    <property type="entry name" value="SIROHAEM"/>
</dbReference>
<evidence type="ECO:0000256" key="5">
    <source>
        <dbReference type="ARBA" id="ARBA00010429"/>
    </source>
</evidence>
<evidence type="ECO:0000256" key="11">
    <source>
        <dbReference type="ARBA" id="ARBA00022827"/>
    </source>
</evidence>
<reference evidence="23" key="1">
    <citation type="journal article" date="2020" name="Stud. Mycol.">
        <title>101 Dothideomycetes genomes: a test case for predicting lifestyles and emergence of pathogens.</title>
        <authorList>
            <person name="Haridas S."/>
            <person name="Albert R."/>
            <person name="Binder M."/>
            <person name="Bloem J."/>
            <person name="Labutti K."/>
            <person name="Salamov A."/>
            <person name="Andreopoulos B."/>
            <person name="Baker S."/>
            <person name="Barry K."/>
            <person name="Bills G."/>
            <person name="Bluhm B."/>
            <person name="Cannon C."/>
            <person name="Castanera R."/>
            <person name="Culley D."/>
            <person name="Daum C."/>
            <person name="Ezra D."/>
            <person name="Gonzalez J."/>
            <person name="Henrissat B."/>
            <person name="Kuo A."/>
            <person name="Liang C."/>
            <person name="Lipzen A."/>
            <person name="Lutzoni F."/>
            <person name="Magnuson J."/>
            <person name="Mondo S."/>
            <person name="Nolan M."/>
            <person name="Ohm R."/>
            <person name="Pangilinan J."/>
            <person name="Park H.-J."/>
            <person name="Ramirez L."/>
            <person name="Alfaro M."/>
            <person name="Sun H."/>
            <person name="Tritt A."/>
            <person name="Yoshinaga Y."/>
            <person name="Zwiers L.-H."/>
            <person name="Turgeon B."/>
            <person name="Goodwin S."/>
            <person name="Spatafora J."/>
            <person name="Crous P."/>
            <person name="Grigoriev I."/>
        </authorList>
    </citation>
    <scope>NUCLEOTIDE SEQUENCE</scope>
    <source>
        <strain evidence="23">CBS 627.86</strain>
    </source>
</reference>
<proteinExistence type="inferred from homology"/>
<dbReference type="SUPFAM" id="SSF56014">
    <property type="entry name" value="Nitrite and sulphite reductase 4Fe-4S domain-like"/>
    <property type="match status" value="1"/>
</dbReference>
<keyword evidence="8" id="KW-0285">Flavoprotein</keyword>
<dbReference type="Pfam" id="PF07992">
    <property type="entry name" value="Pyr_redox_2"/>
    <property type="match status" value="1"/>
</dbReference>
<keyword evidence="10" id="KW-0479">Metal-binding</keyword>
<dbReference type="Pfam" id="PF01077">
    <property type="entry name" value="NIR_SIR"/>
    <property type="match status" value="1"/>
</dbReference>
<dbReference type="PROSITE" id="PS51296">
    <property type="entry name" value="RIESKE"/>
    <property type="match status" value="1"/>
</dbReference>
<evidence type="ECO:0000256" key="12">
    <source>
        <dbReference type="ARBA" id="ARBA00023002"/>
    </source>
</evidence>
<comment type="cofactor">
    <cofactor evidence="2">
        <name>[4Fe-4S] cluster</name>
        <dbReference type="ChEBI" id="CHEBI:49883"/>
    </cofactor>
</comment>
<dbReference type="Gene3D" id="3.90.480.20">
    <property type="match status" value="1"/>
</dbReference>
<keyword evidence="9" id="KW-0001">2Fe-2S</keyword>
<evidence type="ECO:0000256" key="20">
    <source>
        <dbReference type="ARBA" id="ARBA00070300"/>
    </source>
</evidence>
<dbReference type="Pfam" id="PF04324">
    <property type="entry name" value="Fer2_BFD"/>
    <property type="match status" value="1"/>
</dbReference>
<evidence type="ECO:0000256" key="6">
    <source>
        <dbReference type="ARBA" id="ARBA00022485"/>
    </source>
</evidence>
<dbReference type="PRINTS" id="PR00469">
    <property type="entry name" value="PNDRDTASEII"/>
</dbReference>
<evidence type="ECO:0000256" key="13">
    <source>
        <dbReference type="ARBA" id="ARBA00023004"/>
    </source>
</evidence>
<feature type="region of interest" description="Disordered" evidence="21">
    <location>
        <begin position="426"/>
        <end position="448"/>
    </location>
</feature>
<evidence type="ECO:0000256" key="10">
    <source>
        <dbReference type="ARBA" id="ARBA00022723"/>
    </source>
</evidence>
<evidence type="ECO:0000256" key="18">
    <source>
        <dbReference type="ARBA" id="ARBA00051413"/>
    </source>
</evidence>
<comment type="pathway">
    <text evidence="4">Nitrogen metabolism; nitrate reduction (assimilation).</text>
</comment>
<comment type="similarity">
    <text evidence="5">Belongs to the nitrite and sulfite reductase 4Fe-4S domain family.</text>
</comment>
<keyword evidence="13" id="KW-0408">Iron</keyword>
<dbReference type="GO" id="GO:0008942">
    <property type="term" value="F:nitrite reductase [NAD(P)H] activity"/>
    <property type="evidence" value="ECO:0007669"/>
    <property type="project" value="UniProtKB-EC"/>
</dbReference>
<evidence type="ECO:0000256" key="9">
    <source>
        <dbReference type="ARBA" id="ARBA00022714"/>
    </source>
</evidence>
<dbReference type="SUPFAM" id="SSF51905">
    <property type="entry name" value="FAD/NAD(P)-binding domain"/>
    <property type="match status" value="2"/>
</dbReference>
<evidence type="ECO:0000256" key="17">
    <source>
        <dbReference type="ARBA" id="ARBA00050114"/>
    </source>
</evidence>
<dbReference type="FunFam" id="3.30.413.10:FF:000007">
    <property type="entry name" value="Nitrite reductase [NAD(P)H] large subunit"/>
    <property type="match status" value="1"/>
</dbReference>
<keyword evidence="15" id="KW-0534">Nitrate assimilation</keyword>
<comment type="cofactor">
    <cofactor evidence="3">
        <name>FAD</name>
        <dbReference type="ChEBI" id="CHEBI:57692"/>
    </cofactor>
</comment>
<keyword evidence="7" id="KW-0349">Heme</keyword>
<evidence type="ECO:0000256" key="19">
    <source>
        <dbReference type="ARBA" id="ARBA00066907"/>
    </source>
</evidence>
<dbReference type="GO" id="GO:0051539">
    <property type="term" value="F:4 iron, 4 sulfur cluster binding"/>
    <property type="evidence" value="ECO:0007669"/>
    <property type="project" value="UniProtKB-KW"/>
</dbReference>
<evidence type="ECO:0000256" key="8">
    <source>
        <dbReference type="ARBA" id="ARBA00022630"/>
    </source>
</evidence>
<dbReference type="PANTHER" id="PTHR43809">
    <property type="entry name" value="NITRITE REDUCTASE (NADH) LARGE SUBUNIT"/>
    <property type="match status" value="1"/>
</dbReference>
<keyword evidence="11" id="KW-0274">FAD</keyword>
<dbReference type="InterPro" id="IPR007419">
    <property type="entry name" value="BFD-like_2Fe2S-bd_dom"/>
</dbReference>
<dbReference type="InterPro" id="IPR036136">
    <property type="entry name" value="Nit/Sulf_reduc_fer-like_dom_sf"/>
</dbReference>
<comment type="cofactor">
    <cofactor evidence="16">
        <name>[2Fe-2S] cluster</name>
        <dbReference type="ChEBI" id="CHEBI:190135"/>
    </cofactor>
</comment>
<dbReference type="Gene3D" id="3.30.413.10">
    <property type="entry name" value="Sulfite Reductase Hemoprotein, domain 1"/>
    <property type="match status" value="1"/>
</dbReference>
<dbReference type="InterPro" id="IPR041854">
    <property type="entry name" value="BFD-like_2Fe2S-bd_dom_sf"/>
</dbReference>
<evidence type="ECO:0000256" key="1">
    <source>
        <dbReference type="ARBA" id="ARBA00001929"/>
    </source>
</evidence>
<keyword evidence="12" id="KW-0560">Oxidoreductase</keyword>
<dbReference type="EMBL" id="ML977311">
    <property type="protein sequence ID" value="KAF2122281.1"/>
    <property type="molecule type" value="Genomic_DNA"/>
</dbReference>
<dbReference type="Gene3D" id="3.50.50.60">
    <property type="entry name" value="FAD/NAD(P)-binding domain"/>
    <property type="match status" value="2"/>
</dbReference>
<dbReference type="Pfam" id="PF13806">
    <property type="entry name" value="Rieske_2"/>
    <property type="match status" value="1"/>
</dbReference>
<dbReference type="InterPro" id="IPR036922">
    <property type="entry name" value="Rieske_2Fe-2S_sf"/>
</dbReference>
<evidence type="ECO:0000259" key="22">
    <source>
        <dbReference type="PROSITE" id="PS51296"/>
    </source>
</evidence>
<dbReference type="PANTHER" id="PTHR43809:SF1">
    <property type="entry name" value="NITRITE REDUCTASE (NADH) LARGE SUBUNIT"/>
    <property type="match status" value="1"/>
</dbReference>
<keyword evidence="6" id="KW-0004">4Fe-4S</keyword>
<protein>
    <recommendedName>
        <fullName evidence="20">Nitrite reductase [NAD(P)H]</fullName>
        <ecNumber evidence="19">1.7.1.4</ecNumber>
    </recommendedName>
</protein>
<accession>A0A6A5ZVJ9</accession>
<dbReference type="GO" id="GO:0015980">
    <property type="term" value="P:energy derivation by oxidation of organic compounds"/>
    <property type="evidence" value="ECO:0007669"/>
    <property type="project" value="UniProtKB-ARBA"/>
</dbReference>
<feature type="compositionally biased region" description="Low complexity" evidence="21">
    <location>
        <begin position="14"/>
        <end position="25"/>
    </location>
</feature>
<sequence length="1152" mass="126805">MSEPVPILTPGVEPSSGRSHSPPSGEKFPFPEEKMANVSNSEWNDAEANVLPEKVAEMESKGELPKNTDRKRVVVVGLGMVGIAFIEKLMKYDVKRREHDIVVIGEEPHLAYNRVGLTSFFQHRVVENLYLNPQEWYSGMPEGSLNYHLNTKVTGIDSKNKTVETSSGTTVPYDVLVLATGSDAVLPRHTPGHDAKGVFVYRTIDDLERLIEFSSTRKGTTGAVVGGGLLGLEAAHAMMDLEDFKTVKLIERNRWVLSRQLDGDAGGMVVEQVRALGLDVLLSKRVGKILTNAENYVSGVVFEDGEEMDCSCVCFAIGIKARDELARKAGIKCADRGGGIIVGNDLLTSLPDIYAIGECASWENQTFGLIAPGIEMADVLAFNLTQAKAHAPRKFKSPDLSTKLKLLGVEVASFGDFFADRDGPKSMPARAKKEGMNGARDTVKKLTEGAAPPPVKALTYKDPFSQVYKKYIFTMDGKYILGGMMIGDTKDYIKLVPMVKNQKALEIPPSELIIGAQKGDDDGDDLTDDTQICSCHNVTKGDVVNSVKDGTCKSIGDVKSCTKAGTGCGGCMPLVQTIFNKTMSSMGQEVKNHLCPHFEYSRADLFNIIYVKNLTEFDAVMKEAGKEPNSTGCEACKPTVGSIIASLFNKHLLDDSRRGLQDTNDRFLANIQRNGTFSVIPRVSAGEITPEKLIIIGMVAKKYNLYCKITGGQRIDMFGARKQDLPDIWQELIDGGMESGHAYAKSLRTVKSCVGTTWCRFGIGDSVGMAVRLEERYKSIRAPHKIKGGVSGCVRECAEAQNKDFGLIATEKGFNIFVAGNGGAKPKHSELLAKDVPPDDIVPILDRYLAFYIRTADKLQRTARWIENLPGGIKYLQEVILEDKLGIAADLEKQMEDLVGSFFCEWTEVLQDPKKRAWFSQFANTSENIVDTIEPTQERGQERPSYWPKDSVTEDFKNHQWSELSWQPLVKAEEFQDLPTGDSKAVKRGDTQLAIFKIKGKWYCTQQMCPHKRAFVLSDGLIGDDVANNKLWVSCPYHKRNYELGGDNAGRCANDESVNIATFPIEVRDDGLVYVKLPSVEELDSVLGTKKFVIKKSETTDPFDALDKKLEKMKMKGRKGFSVSHLEGGLGEKKKASMILAGGERGAGGLDW</sequence>
<dbReference type="InterPro" id="IPR036188">
    <property type="entry name" value="FAD/NAD-bd_sf"/>
</dbReference>
<dbReference type="GO" id="GO:0046872">
    <property type="term" value="F:metal ion binding"/>
    <property type="evidence" value="ECO:0007669"/>
    <property type="project" value="UniProtKB-KW"/>
</dbReference>
<dbReference type="AlphaFoldDB" id="A0A6A5ZVJ9"/>
<dbReference type="PRINTS" id="PR00368">
    <property type="entry name" value="FADPNR"/>
</dbReference>
<evidence type="ECO:0000256" key="15">
    <source>
        <dbReference type="ARBA" id="ARBA00023063"/>
    </source>
</evidence>
<dbReference type="Gene3D" id="1.10.10.1100">
    <property type="entry name" value="BFD-like [2Fe-2S]-binding domain"/>
    <property type="match status" value="1"/>
</dbReference>
<dbReference type="SUPFAM" id="SSF50022">
    <property type="entry name" value="ISP domain"/>
    <property type="match status" value="1"/>
</dbReference>
<dbReference type="InterPro" id="IPR052034">
    <property type="entry name" value="NasD-like"/>
</dbReference>
<dbReference type="CDD" id="cd19944">
    <property type="entry name" value="NirB_Fer2_BFD-like_2"/>
    <property type="match status" value="1"/>
</dbReference>
<comment type="catalytic activity">
    <reaction evidence="18">
        <text>NH4(+) + 3 NADP(+) + 2 H2O = nitrite + 3 NADPH + 5 H(+)</text>
        <dbReference type="Rhea" id="RHEA:24632"/>
        <dbReference type="ChEBI" id="CHEBI:15377"/>
        <dbReference type="ChEBI" id="CHEBI:15378"/>
        <dbReference type="ChEBI" id="CHEBI:16301"/>
        <dbReference type="ChEBI" id="CHEBI:28938"/>
        <dbReference type="ChEBI" id="CHEBI:57783"/>
        <dbReference type="ChEBI" id="CHEBI:58349"/>
        <dbReference type="EC" id="1.7.1.4"/>
    </reaction>
</comment>
<dbReference type="GO" id="GO:0051537">
    <property type="term" value="F:2 iron, 2 sulfur cluster binding"/>
    <property type="evidence" value="ECO:0007669"/>
    <property type="project" value="UniProtKB-KW"/>
</dbReference>
<dbReference type="InterPro" id="IPR023753">
    <property type="entry name" value="FAD/NAD-binding_dom"/>
</dbReference>
<evidence type="ECO:0000256" key="2">
    <source>
        <dbReference type="ARBA" id="ARBA00001966"/>
    </source>
</evidence>
<dbReference type="CDD" id="cd03529">
    <property type="entry name" value="Rieske_NirD"/>
    <property type="match status" value="1"/>
</dbReference>
<dbReference type="PROSITE" id="PS00365">
    <property type="entry name" value="NIR_SIR"/>
    <property type="match status" value="1"/>
</dbReference>
<dbReference type="GO" id="GO:0042128">
    <property type="term" value="P:nitrate assimilation"/>
    <property type="evidence" value="ECO:0007669"/>
    <property type="project" value="UniProtKB-UniPathway"/>
</dbReference>
<dbReference type="InterPro" id="IPR005117">
    <property type="entry name" value="NiRdtase/SiRdtase_haem-b_fer"/>
</dbReference>
<name>A0A6A5ZVJ9_9PLEO</name>
<dbReference type="InterPro" id="IPR006067">
    <property type="entry name" value="NO2/SO3_Rdtase_4Fe4S_dom"/>
</dbReference>
<evidence type="ECO:0000256" key="16">
    <source>
        <dbReference type="ARBA" id="ARBA00034078"/>
    </source>
</evidence>
<dbReference type="NCBIfam" id="TIGR02378">
    <property type="entry name" value="nirD_assim_sml"/>
    <property type="match status" value="1"/>
</dbReference>
<dbReference type="InterPro" id="IPR006066">
    <property type="entry name" value="NO2/SO3_Rdtase_FeS/sirohaem_BS"/>
</dbReference>
<dbReference type="InterPro" id="IPR012748">
    <property type="entry name" value="Rieske-like_NirD"/>
</dbReference>
<dbReference type="EC" id="1.7.1.4" evidence="19"/>
<evidence type="ECO:0000313" key="23">
    <source>
        <dbReference type="EMBL" id="KAF2122281.1"/>
    </source>
</evidence>
<dbReference type="Pfam" id="PF03460">
    <property type="entry name" value="NIR_SIR_ferr"/>
    <property type="match status" value="1"/>
</dbReference>
<comment type="catalytic activity">
    <reaction evidence="17">
        <text>NH4(+) + 3 NAD(+) + 2 H2O = nitrite + 3 NADH + 5 H(+)</text>
        <dbReference type="Rhea" id="RHEA:24628"/>
        <dbReference type="ChEBI" id="CHEBI:15377"/>
        <dbReference type="ChEBI" id="CHEBI:15378"/>
        <dbReference type="ChEBI" id="CHEBI:16301"/>
        <dbReference type="ChEBI" id="CHEBI:28938"/>
        <dbReference type="ChEBI" id="CHEBI:57540"/>
        <dbReference type="ChEBI" id="CHEBI:57945"/>
        <dbReference type="EC" id="1.7.1.4"/>
    </reaction>
</comment>
<dbReference type="GO" id="GO:0020037">
    <property type="term" value="F:heme binding"/>
    <property type="evidence" value="ECO:0007669"/>
    <property type="project" value="InterPro"/>
</dbReference>
<evidence type="ECO:0000256" key="14">
    <source>
        <dbReference type="ARBA" id="ARBA00023014"/>
    </source>
</evidence>
<feature type="compositionally biased region" description="Basic and acidic residues" evidence="21">
    <location>
        <begin position="431"/>
        <end position="447"/>
    </location>
</feature>
<keyword evidence="14" id="KW-0411">Iron-sulfur</keyword>
<evidence type="ECO:0000313" key="24">
    <source>
        <dbReference type="Proteomes" id="UP000799770"/>
    </source>
</evidence>
<dbReference type="OrthoDB" id="432169at2759"/>
<evidence type="ECO:0000256" key="21">
    <source>
        <dbReference type="SAM" id="MobiDB-lite"/>
    </source>
</evidence>